<dbReference type="InterPro" id="IPR036116">
    <property type="entry name" value="FN3_sf"/>
</dbReference>
<protein>
    <recommendedName>
        <fullName evidence="4">Fibronectin type-III domain-containing protein</fullName>
    </recommendedName>
</protein>
<feature type="chain" id="PRO_5046433787" description="Fibronectin type-III domain-containing protein" evidence="1">
    <location>
        <begin position="23"/>
        <end position="859"/>
    </location>
</feature>
<gene>
    <name evidence="2" type="ORF">U6A24_19685</name>
</gene>
<name>A0ABU6A0M8_9FLAO</name>
<evidence type="ECO:0000313" key="2">
    <source>
        <dbReference type="EMBL" id="MEB3347709.1"/>
    </source>
</evidence>
<dbReference type="SUPFAM" id="SSF49265">
    <property type="entry name" value="Fibronectin type III"/>
    <property type="match status" value="2"/>
</dbReference>
<evidence type="ECO:0008006" key="4">
    <source>
        <dbReference type="Google" id="ProtNLM"/>
    </source>
</evidence>
<dbReference type="PROSITE" id="PS51257">
    <property type="entry name" value="PROKAR_LIPOPROTEIN"/>
    <property type="match status" value="1"/>
</dbReference>
<sequence length="859" mass="94899">MRKLVSILTVFLLILISSCSKDDDLGNLPPSEVSNIQTEVMEQTKIKVSWEASEDPNGDAISYDVVVNDKVVASKTSDTFVEFSANDLDFSKGGSIQSGVQNKGATLELLIKIKAYDTNNSVSEEVEVTKSVFVNIPPSNVLNIEAVAIEGTMVRLSWDPSQHPSDDQISYDVVVNGQVIADKTTETFIEFDAVDLIPEKSRKTKGGDLIKGVSLELTIKIKAYDTSDSVSEEVEVKRNVLLNRTPGVFEFASINFDMSSYSNLYVSWYPAIDEDGDVLSYDVYLNDILIADDFIIGSEAFVGNVYYYENYDEYLDNEVTVKVIANDRSGGEAEISQTFNFRDTDVDLGAVSLPYDATLDLTIDENEPDNIVRYRFEVEQETGFYISSDQGVYLNLRGVNGDYIYGGSYVRGESIQAGTYFLEVHNYSEATVSNKIRFSLRSSNATDVDLGILSLPYDNTSDIIIEKIEPDRKIRYDFQVDQEVGYYITSNISADIYLKDVNGNYINSGGSTIEGTNLNAGFYYIEISSYYYNDTDVSGNFSMAIRNTKATDVDLGALTVPYNTNTNYSIPQTEVDNIVGYSFQISEETGFSVFSSTDVNFNLLDNNGNYIASGYRHAFNESLPAGNYYLEVMEYYYNSSASGTFTIVLNDPSVTDVDLGAIAIPYSSSNDFSINYEETDNKIRYTFQIGAETGYSFSTEVGAYLNVYQENGNYVASSYNNVSGTLAAGNYYLEIVNNNGYNGTTGTVNLLFDDPIASDVDLGALSIPYNQSFAFDTTSEIDKKIGYTLSISATANYTIEINSANYDEFVYLYDDVGNLINSRDSGNMTGTINAGTYYVVAGGYNNYSQGTGTLSIDLQ</sequence>
<reference evidence="2 3" key="1">
    <citation type="journal article" date="2013" name="Int. J. Syst. Evol. Microbiol.">
        <title>Aquimarina gracilis sp. nov., isolated from the gut microflora of a mussel, Mytilus coruscus, and emended description of Aquimarina spongiae.</title>
        <authorList>
            <person name="Park S.C."/>
            <person name="Choe H.N."/>
            <person name="Baik K.S."/>
            <person name="Seong C.N."/>
        </authorList>
    </citation>
    <scope>NUCLEOTIDE SEQUENCE [LARGE SCALE GENOMIC DNA]</scope>
    <source>
        <strain evidence="2 3">PSC32</strain>
    </source>
</reference>
<accession>A0ABU6A0M8</accession>
<evidence type="ECO:0000256" key="1">
    <source>
        <dbReference type="SAM" id="SignalP"/>
    </source>
</evidence>
<dbReference type="RefSeq" id="WP_324181735.1">
    <property type="nucleotide sequence ID" value="NZ_BAABAW010000006.1"/>
</dbReference>
<evidence type="ECO:0000313" key="3">
    <source>
        <dbReference type="Proteomes" id="UP001327027"/>
    </source>
</evidence>
<keyword evidence="1" id="KW-0732">Signal</keyword>
<dbReference type="Proteomes" id="UP001327027">
    <property type="component" value="Unassembled WGS sequence"/>
</dbReference>
<keyword evidence="3" id="KW-1185">Reference proteome</keyword>
<proteinExistence type="predicted"/>
<organism evidence="2 3">
    <name type="scientific">Aquimarina gracilis</name>
    <dbReference type="NCBI Taxonomy" id="874422"/>
    <lineage>
        <taxon>Bacteria</taxon>
        <taxon>Pseudomonadati</taxon>
        <taxon>Bacteroidota</taxon>
        <taxon>Flavobacteriia</taxon>
        <taxon>Flavobacteriales</taxon>
        <taxon>Flavobacteriaceae</taxon>
        <taxon>Aquimarina</taxon>
    </lineage>
</organism>
<feature type="signal peptide" evidence="1">
    <location>
        <begin position="1"/>
        <end position="22"/>
    </location>
</feature>
<dbReference type="EMBL" id="JAYKLX010000010">
    <property type="protein sequence ID" value="MEB3347709.1"/>
    <property type="molecule type" value="Genomic_DNA"/>
</dbReference>
<comment type="caution">
    <text evidence="2">The sequence shown here is derived from an EMBL/GenBank/DDBJ whole genome shotgun (WGS) entry which is preliminary data.</text>
</comment>